<proteinExistence type="predicted"/>
<keyword evidence="2" id="KW-1185">Reference proteome</keyword>
<dbReference type="EMBL" id="JAXIOK010000016">
    <property type="protein sequence ID" value="KAK4752820.1"/>
    <property type="molecule type" value="Genomic_DNA"/>
</dbReference>
<evidence type="ECO:0000313" key="2">
    <source>
        <dbReference type="Proteomes" id="UP001345219"/>
    </source>
</evidence>
<reference evidence="1 2" key="1">
    <citation type="journal article" date="2023" name="Hortic Res">
        <title>Pangenome of water caltrop reveals structural variations and asymmetric subgenome divergence after allopolyploidization.</title>
        <authorList>
            <person name="Zhang X."/>
            <person name="Chen Y."/>
            <person name="Wang L."/>
            <person name="Yuan Y."/>
            <person name="Fang M."/>
            <person name="Shi L."/>
            <person name="Lu R."/>
            <person name="Comes H.P."/>
            <person name="Ma Y."/>
            <person name="Chen Y."/>
            <person name="Huang G."/>
            <person name="Zhou Y."/>
            <person name="Zheng Z."/>
            <person name="Qiu Y."/>
        </authorList>
    </citation>
    <scope>NUCLEOTIDE SEQUENCE [LARGE SCALE GENOMIC DNA]</scope>
    <source>
        <tissue evidence="1">Roots</tissue>
    </source>
</reference>
<sequence>MLRFFVLKSNQNGIVLVTRYGIRDGNSKETSEPQPLMLGPISCWVHKWEQHELLTAAPIVGAIANVALAYSFYERPH</sequence>
<protein>
    <submittedName>
        <fullName evidence="1">Uncharacterized protein</fullName>
    </submittedName>
</protein>
<organism evidence="1 2">
    <name type="scientific">Trapa incisa</name>
    <dbReference type="NCBI Taxonomy" id="236973"/>
    <lineage>
        <taxon>Eukaryota</taxon>
        <taxon>Viridiplantae</taxon>
        <taxon>Streptophyta</taxon>
        <taxon>Embryophyta</taxon>
        <taxon>Tracheophyta</taxon>
        <taxon>Spermatophyta</taxon>
        <taxon>Magnoliopsida</taxon>
        <taxon>eudicotyledons</taxon>
        <taxon>Gunneridae</taxon>
        <taxon>Pentapetalae</taxon>
        <taxon>rosids</taxon>
        <taxon>malvids</taxon>
        <taxon>Myrtales</taxon>
        <taxon>Lythraceae</taxon>
        <taxon>Trapa</taxon>
    </lineage>
</organism>
<accession>A0AAN7JRA6</accession>
<comment type="caution">
    <text evidence="1">The sequence shown here is derived from an EMBL/GenBank/DDBJ whole genome shotgun (WGS) entry which is preliminary data.</text>
</comment>
<dbReference type="AlphaFoldDB" id="A0AAN7JRA6"/>
<name>A0AAN7JRA6_9MYRT</name>
<dbReference type="Proteomes" id="UP001345219">
    <property type="component" value="Chromosome 16"/>
</dbReference>
<evidence type="ECO:0000313" key="1">
    <source>
        <dbReference type="EMBL" id="KAK4752820.1"/>
    </source>
</evidence>
<gene>
    <name evidence="1" type="ORF">SAY87_021618</name>
</gene>